<gene>
    <name evidence="1" type="ORF">METZ01_LOCUS30014</name>
</gene>
<evidence type="ECO:0008006" key="2">
    <source>
        <dbReference type="Google" id="ProtNLM"/>
    </source>
</evidence>
<dbReference type="NCBIfam" id="TIGR01374">
    <property type="entry name" value="soxD"/>
    <property type="match status" value="1"/>
</dbReference>
<evidence type="ECO:0000313" key="1">
    <source>
        <dbReference type="EMBL" id="SUZ77160.1"/>
    </source>
</evidence>
<protein>
    <recommendedName>
        <fullName evidence="2">Sarcosine oxidase subunit delta</fullName>
    </recommendedName>
</protein>
<accession>A0A381QDT2</accession>
<dbReference type="InterPro" id="IPR038561">
    <property type="entry name" value="SoxD_sf"/>
</dbReference>
<dbReference type="AlphaFoldDB" id="A0A381QDT2"/>
<name>A0A381QDT2_9ZZZZ</name>
<reference evidence="1" key="1">
    <citation type="submission" date="2018-05" db="EMBL/GenBank/DDBJ databases">
        <authorList>
            <person name="Lanie J.A."/>
            <person name="Ng W.-L."/>
            <person name="Kazmierczak K.M."/>
            <person name="Andrzejewski T.M."/>
            <person name="Davidsen T.M."/>
            <person name="Wayne K.J."/>
            <person name="Tettelin H."/>
            <person name="Glass J.I."/>
            <person name="Rusch D."/>
            <person name="Podicherti R."/>
            <person name="Tsui H.-C.T."/>
            <person name="Winkler M.E."/>
        </authorList>
    </citation>
    <scope>NUCLEOTIDE SEQUENCE</scope>
</reference>
<dbReference type="Pfam" id="PF04267">
    <property type="entry name" value="SoxD"/>
    <property type="match status" value="1"/>
</dbReference>
<dbReference type="Gene3D" id="3.30.2270.10">
    <property type="entry name" value="Folate-binding superfamily"/>
    <property type="match status" value="1"/>
</dbReference>
<dbReference type="GO" id="GO:0008115">
    <property type="term" value="F:sarcosine oxidase activity"/>
    <property type="evidence" value="ECO:0007669"/>
    <property type="project" value="InterPro"/>
</dbReference>
<dbReference type="InterPro" id="IPR006279">
    <property type="entry name" value="SoxD"/>
</dbReference>
<dbReference type="GO" id="GO:0046653">
    <property type="term" value="P:tetrahydrofolate metabolic process"/>
    <property type="evidence" value="ECO:0007669"/>
    <property type="project" value="InterPro"/>
</dbReference>
<sequence>MFFLECPWCGERDESEFSYGGEANIVRPATPDALTDKEWADYLFMRKNPRGDHVEQWNHSQGCRRWFIAERNTVTYKISKTYRIESNQDKKD</sequence>
<dbReference type="EMBL" id="UINC01001305">
    <property type="protein sequence ID" value="SUZ77160.1"/>
    <property type="molecule type" value="Genomic_DNA"/>
</dbReference>
<organism evidence="1">
    <name type="scientific">marine metagenome</name>
    <dbReference type="NCBI Taxonomy" id="408172"/>
    <lineage>
        <taxon>unclassified sequences</taxon>
        <taxon>metagenomes</taxon>
        <taxon>ecological metagenomes</taxon>
    </lineage>
</organism>
<proteinExistence type="predicted"/>